<dbReference type="EMBL" id="JBHSGF010000008">
    <property type="protein sequence ID" value="MFC4556013.1"/>
    <property type="molecule type" value="Genomic_DNA"/>
</dbReference>
<dbReference type="Gene3D" id="3.10.350.10">
    <property type="entry name" value="LysM domain"/>
    <property type="match status" value="1"/>
</dbReference>
<feature type="transmembrane region" description="Helical" evidence="1">
    <location>
        <begin position="53"/>
        <end position="74"/>
    </location>
</feature>
<keyword evidence="1" id="KW-0472">Membrane</keyword>
<accession>A0ABV9DD00</accession>
<dbReference type="RefSeq" id="WP_164471323.1">
    <property type="nucleotide sequence ID" value="NZ_CP033325.1"/>
</dbReference>
<dbReference type="Proteomes" id="UP001595955">
    <property type="component" value="Unassembled WGS sequence"/>
</dbReference>
<sequence length="245" mass="24686">MASLGVMVMGAARLWGALAAAALATAGLGHRAVTTFPHAWSDAAVDDLCAGAVLGAGALTAAWYAVTAALALVLRHATDAVALHRLLERAGAPVLRHAARAGACAGLGAALTLAPAQAAPAPATPPTTAAALTWDVPVDLVPAPAPSPGDVPADLGWAAAPRTPERVLAARTVEAPPAARAATHTVERGECLWSIAAQHLGPEADAADIARAWPRWYALNRAVVGPDPDLIHPGQVLLAPTEETP</sequence>
<keyword evidence="1" id="KW-1133">Transmembrane helix</keyword>
<evidence type="ECO:0000313" key="3">
    <source>
        <dbReference type="EMBL" id="MFC4556013.1"/>
    </source>
</evidence>
<dbReference type="CDD" id="cd00118">
    <property type="entry name" value="LysM"/>
    <property type="match status" value="1"/>
</dbReference>
<dbReference type="PROSITE" id="PS51782">
    <property type="entry name" value="LYSM"/>
    <property type="match status" value="1"/>
</dbReference>
<evidence type="ECO:0000256" key="1">
    <source>
        <dbReference type="SAM" id="Phobius"/>
    </source>
</evidence>
<keyword evidence="4" id="KW-1185">Reference proteome</keyword>
<protein>
    <submittedName>
        <fullName evidence="3">LysM peptidoglycan-binding domain-containing protein</fullName>
    </submittedName>
</protein>
<proteinExistence type="predicted"/>
<comment type="caution">
    <text evidence="3">The sequence shown here is derived from an EMBL/GenBank/DDBJ whole genome shotgun (WGS) entry which is preliminary data.</text>
</comment>
<evidence type="ECO:0000313" key="4">
    <source>
        <dbReference type="Proteomes" id="UP001595955"/>
    </source>
</evidence>
<dbReference type="InterPro" id="IPR018392">
    <property type="entry name" value="LysM"/>
</dbReference>
<organism evidence="3 4">
    <name type="scientific">Georgenia faecalis</name>
    <dbReference type="NCBI Taxonomy" id="2483799"/>
    <lineage>
        <taxon>Bacteria</taxon>
        <taxon>Bacillati</taxon>
        <taxon>Actinomycetota</taxon>
        <taxon>Actinomycetes</taxon>
        <taxon>Micrococcales</taxon>
        <taxon>Bogoriellaceae</taxon>
        <taxon>Georgenia</taxon>
    </lineage>
</organism>
<evidence type="ECO:0000259" key="2">
    <source>
        <dbReference type="PROSITE" id="PS51782"/>
    </source>
</evidence>
<gene>
    <name evidence="3" type="ORF">ACFO3F_12205</name>
</gene>
<name>A0ABV9DD00_9MICO</name>
<reference evidence="4" key="1">
    <citation type="journal article" date="2019" name="Int. J. Syst. Evol. Microbiol.">
        <title>The Global Catalogue of Microorganisms (GCM) 10K type strain sequencing project: providing services to taxonomists for standard genome sequencing and annotation.</title>
        <authorList>
            <consortium name="The Broad Institute Genomics Platform"/>
            <consortium name="The Broad Institute Genome Sequencing Center for Infectious Disease"/>
            <person name="Wu L."/>
            <person name="Ma J."/>
        </authorList>
    </citation>
    <scope>NUCLEOTIDE SEQUENCE [LARGE SCALE GENOMIC DNA]</scope>
    <source>
        <strain evidence="4">JCM 3369</strain>
    </source>
</reference>
<feature type="domain" description="LysM" evidence="2">
    <location>
        <begin position="182"/>
        <end position="239"/>
    </location>
</feature>
<keyword evidence="1" id="KW-0812">Transmembrane</keyword>
<dbReference type="InterPro" id="IPR036779">
    <property type="entry name" value="LysM_dom_sf"/>
</dbReference>